<dbReference type="Pfam" id="PF04578">
    <property type="entry name" value="DUF594"/>
    <property type="match status" value="1"/>
</dbReference>
<accession>A0A8J5HQ46</accession>
<gene>
    <name evidence="4" type="ORF">ZIOFF_004571</name>
</gene>
<dbReference type="AlphaFoldDB" id="A0A8J5HQ46"/>
<evidence type="ECO:0000259" key="3">
    <source>
        <dbReference type="Pfam" id="PF13968"/>
    </source>
</evidence>
<feature type="compositionally biased region" description="Basic and acidic residues" evidence="1">
    <location>
        <begin position="676"/>
        <end position="685"/>
    </location>
</feature>
<protein>
    <recommendedName>
        <fullName evidence="3">DUF4220 domain-containing protein</fullName>
    </recommendedName>
</protein>
<proteinExistence type="predicted"/>
<dbReference type="InterPro" id="IPR007658">
    <property type="entry name" value="DUF594"/>
</dbReference>
<dbReference type="Proteomes" id="UP000734854">
    <property type="component" value="Unassembled WGS sequence"/>
</dbReference>
<dbReference type="EMBL" id="JACMSC010000002">
    <property type="protein sequence ID" value="KAG6530813.1"/>
    <property type="molecule type" value="Genomic_DNA"/>
</dbReference>
<evidence type="ECO:0000313" key="4">
    <source>
        <dbReference type="EMBL" id="KAG6530813.1"/>
    </source>
</evidence>
<name>A0A8J5HQ46_ZINOF</name>
<feature type="transmembrane region" description="Helical" evidence="2">
    <location>
        <begin position="345"/>
        <end position="367"/>
    </location>
</feature>
<feature type="region of interest" description="Disordered" evidence="1">
    <location>
        <begin position="676"/>
        <end position="726"/>
    </location>
</feature>
<dbReference type="Pfam" id="PF13968">
    <property type="entry name" value="DUF4220"/>
    <property type="match status" value="1"/>
</dbReference>
<feature type="domain" description="DUF4220" evidence="3">
    <location>
        <begin position="51"/>
        <end position="418"/>
    </location>
</feature>
<keyword evidence="2" id="KW-0472">Membrane</keyword>
<reference evidence="4 5" key="1">
    <citation type="submission" date="2020-08" db="EMBL/GenBank/DDBJ databases">
        <title>Plant Genome Project.</title>
        <authorList>
            <person name="Zhang R.-G."/>
        </authorList>
    </citation>
    <scope>NUCLEOTIDE SEQUENCE [LARGE SCALE GENOMIC DNA]</scope>
    <source>
        <tissue evidence="4">Rhizome</tissue>
    </source>
</reference>
<comment type="caution">
    <text evidence="4">The sequence shown here is derived from an EMBL/GenBank/DDBJ whole genome shotgun (WGS) entry which is preliminary data.</text>
</comment>
<keyword evidence="2" id="KW-0812">Transmembrane</keyword>
<feature type="compositionally biased region" description="Polar residues" evidence="1">
    <location>
        <begin position="710"/>
        <end position="726"/>
    </location>
</feature>
<keyword evidence="5" id="KW-1185">Reference proteome</keyword>
<organism evidence="4 5">
    <name type="scientific">Zingiber officinale</name>
    <name type="common">Ginger</name>
    <name type="synonym">Amomum zingiber</name>
    <dbReference type="NCBI Taxonomy" id="94328"/>
    <lineage>
        <taxon>Eukaryota</taxon>
        <taxon>Viridiplantae</taxon>
        <taxon>Streptophyta</taxon>
        <taxon>Embryophyta</taxon>
        <taxon>Tracheophyta</taxon>
        <taxon>Spermatophyta</taxon>
        <taxon>Magnoliopsida</taxon>
        <taxon>Liliopsida</taxon>
        <taxon>Zingiberales</taxon>
        <taxon>Zingiberaceae</taxon>
        <taxon>Zingiber</taxon>
    </lineage>
</organism>
<evidence type="ECO:0000256" key="1">
    <source>
        <dbReference type="SAM" id="MobiDB-lite"/>
    </source>
</evidence>
<feature type="transmembrane region" description="Helical" evidence="2">
    <location>
        <begin position="317"/>
        <end position="338"/>
    </location>
</feature>
<dbReference type="PANTHER" id="PTHR31325">
    <property type="entry name" value="OS01G0798800 PROTEIN-RELATED"/>
    <property type="match status" value="1"/>
</dbReference>
<dbReference type="InterPro" id="IPR025315">
    <property type="entry name" value="DUF4220"/>
</dbReference>
<evidence type="ECO:0000256" key="2">
    <source>
        <dbReference type="SAM" id="Phobius"/>
    </source>
</evidence>
<keyword evidence="2" id="KW-1133">Transmembrane helix</keyword>
<sequence length="726" mass="82974">MLLISLTFFIAATKNRLWHSNPTIEKTHKYLLAQMLGPLMNIATFYLLSKPLEKIYVVWGAILMIAQGTLFCIAEACTLNDSNSVKLLFIGMLTYNLVDVTSDIPQINGRTSRGFVINLWVIWGLIILKAAERFFSFEAAKRTYGLDSIYSVSNYLRYQDDQPPMTSDAADTVYKQGHKYIVSGEDRILFRMELKEENKMQMVPHKVPSDKKVITLDKLWDCQGDLLRHQMDLDGRFKDICLSFALMKLLRRRFLDNPNEELIKESKASILQDLMIKSKDDKSRVFRVIKTELGFLEDFFFSKYPIVFGYGLPICNYLLSLLLMAATGWIIVSTASLCQKNSDFYITYVLVAMILIMEITEITTYVLSDWTKVSLLIIYVQFPWLQQSYLVNTALKFFFRTKILQPVREKVDQFSLLRHYQHFPIQARSCRPTHAPIKVPEAVKATIVDCLRLSKVESQTVQVSNGEKSLERNGKKKELGWACELPTSTQTILVWHIATCYCETKKSSQTHEPSSPTSTYKEVATTLSNYCAHLVVYAPDLLPDRGNEAKLIFDEMISETDAVLKGAVDENEMWKKMMKGADEESNSKTAARMGVKLGKQLVDEIKKEEGKQLVDEIKKEEEIWKVLSEFWAEYILYLASSNNVQAHKEHLASGGEFITHLWVLLYHVGILERPEKAPNTERPADPKAPNTQQPDQKAPSIEQPEKDPNTDQGPETDPNTDQGPEN</sequence>
<evidence type="ECO:0000313" key="5">
    <source>
        <dbReference type="Proteomes" id="UP000734854"/>
    </source>
</evidence>